<evidence type="ECO:0000313" key="3">
    <source>
        <dbReference type="Proteomes" id="UP000321393"/>
    </source>
</evidence>
<dbReference type="Proteomes" id="UP000321393">
    <property type="component" value="Unassembled WGS sequence"/>
</dbReference>
<comment type="caution">
    <text evidence="2">The sequence shown here is derived from an EMBL/GenBank/DDBJ whole genome shotgun (WGS) entry which is preliminary data.</text>
</comment>
<evidence type="ECO:0000313" key="1">
    <source>
        <dbReference type="EMBL" id="KAA0056443.1"/>
    </source>
</evidence>
<dbReference type="Proteomes" id="UP000321947">
    <property type="component" value="Unassembled WGS sequence"/>
</dbReference>
<proteinExistence type="predicted"/>
<evidence type="ECO:0000313" key="2">
    <source>
        <dbReference type="EMBL" id="TYK29081.1"/>
    </source>
</evidence>
<organism evidence="2 4">
    <name type="scientific">Cucumis melo var. makuwa</name>
    <name type="common">Oriental melon</name>
    <dbReference type="NCBI Taxonomy" id="1194695"/>
    <lineage>
        <taxon>Eukaryota</taxon>
        <taxon>Viridiplantae</taxon>
        <taxon>Streptophyta</taxon>
        <taxon>Embryophyta</taxon>
        <taxon>Tracheophyta</taxon>
        <taxon>Spermatophyta</taxon>
        <taxon>Magnoliopsida</taxon>
        <taxon>eudicotyledons</taxon>
        <taxon>Gunneridae</taxon>
        <taxon>Pentapetalae</taxon>
        <taxon>rosids</taxon>
        <taxon>fabids</taxon>
        <taxon>Cucurbitales</taxon>
        <taxon>Cucurbitaceae</taxon>
        <taxon>Benincaseae</taxon>
        <taxon>Cucumis</taxon>
    </lineage>
</organism>
<dbReference type="AlphaFoldDB" id="A0A5D3E050"/>
<accession>A0A5D3E050</accession>
<dbReference type="Pfam" id="PF08284">
    <property type="entry name" value="RVP_2"/>
    <property type="match status" value="1"/>
</dbReference>
<sequence>MKVDLILFELDELDVILEMYFLTEYHVILDCSNKEVVLRDLKKFEVKFRVDKKVELAGIISVLKARRLMKKGNTAYLEHVVDTQTSKSDPSRVPIVCEYLDVFLEELGGLPLRREVKFTIEFVPRTTPIS</sequence>
<dbReference type="OrthoDB" id="786726at2759"/>
<gene>
    <name evidence="2" type="ORF">E5676_scaffold120G002050</name>
    <name evidence="1" type="ORF">E6C27_scaffold186G002090</name>
</gene>
<name>A0A5D3E050_CUCMM</name>
<dbReference type="EMBL" id="SSTE01007511">
    <property type="protein sequence ID" value="KAA0056443.1"/>
    <property type="molecule type" value="Genomic_DNA"/>
</dbReference>
<protein>
    <submittedName>
        <fullName evidence="2">DNA/RNA polymerases superfamily protein</fullName>
    </submittedName>
</protein>
<reference evidence="3 4" key="1">
    <citation type="submission" date="2019-08" db="EMBL/GenBank/DDBJ databases">
        <title>Draft genome sequences of two oriental melons (Cucumis melo L. var makuwa).</title>
        <authorList>
            <person name="Kwon S.-Y."/>
        </authorList>
    </citation>
    <scope>NUCLEOTIDE SEQUENCE [LARGE SCALE GENOMIC DNA]</scope>
    <source>
        <strain evidence="4">cv. Chang Bougi</strain>
        <strain evidence="3">cv. SW 3</strain>
        <tissue evidence="2">Leaf</tissue>
    </source>
</reference>
<evidence type="ECO:0000313" key="4">
    <source>
        <dbReference type="Proteomes" id="UP000321947"/>
    </source>
</evidence>
<dbReference type="EMBL" id="SSTD01001877">
    <property type="protein sequence ID" value="TYK29081.1"/>
    <property type="molecule type" value="Genomic_DNA"/>
</dbReference>